<dbReference type="EMBL" id="CAACVJ010000605">
    <property type="protein sequence ID" value="VEP17786.1"/>
    <property type="molecule type" value="Genomic_DNA"/>
</dbReference>
<dbReference type="RefSeq" id="WP_186376326.1">
    <property type="nucleotide sequence ID" value="NZ_LR214375.1"/>
</dbReference>
<keyword evidence="2" id="KW-1185">Reference proteome</keyword>
<name>A0A563W285_9CYAN</name>
<dbReference type="AlphaFoldDB" id="A0A563W285"/>
<dbReference type="Proteomes" id="UP000320055">
    <property type="component" value="Unassembled WGS sequence"/>
</dbReference>
<evidence type="ECO:0000313" key="2">
    <source>
        <dbReference type="Proteomes" id="UP000320055"/>
    </source>
</evidence>
<accession>A0A563W285</accession>
<gene>
    <name evidence="1" type="ORF">H1P_6430002</name>
</gene>
<protein>
    <submittedName>
        <fullName evidence="1">Uncharacterized protein</fullName>
    </submittedName>
</protein>
<evidence type="ECO:0000313" key="1">
    <source>
        <dbReference type="EMBL" id="VEP17786.1"/>
    </source>
</evidence>
<organism evidence="1 2">
    <name type="scientific">Hyella patelloides LEGE 07179</name>
    <dbReference type="NCBI Taxonomy" id="945734"/>
    <lineage>
        <taxon>Bacteria</taxon>
        <taxon>Bacillati</taxon>
        <taxon>Cyanobacteriota</taxon>
        <taxon>Cyanophyceae</taxon>
        <taxon>Pleurocapsales</taxon>
        <taxon>Hyellaceae</taxon>
        <taxon>Hyella</taxon>
    </lineage>
</organism>
<reference evidence="1 2" key="1">
    <citation type="submission" date="2019-01" db="EMBL/GenBank/DDBJ databases">
        <authorList>
            <person name="Brito A."/>
        </authorList>
    </citation>
    <scope>NUCLEOTIDE SEQUENCE [LARGE SCALE GENOMIC DNA]</scope>
    <source>
        <strain evidence="1">1</strain>
    </source>
</reference>
<proteinExistence type="predicted"/>
<sequence length="53" mass="6274">MNNSYWQWILPTSIRRKQPKLEEWLKNAEQSKIRAIKGFAVVKNGVTLSWSNQ</sequence>